<keyword evidence="12" id="KW-1185">Reference proteome</keyword>
<evidence type="ECO:0000259" key="10">
    <source>
        <dbReference type="PROSITE" id="PS50287"/>
    </source>
</evidence>
<evidence type="ECO:0000256" key="9">
    <source>
        <dbReference type="PROSITE-ProRule" id="PRU00196"/>
    </source>
</evidence>
<evidence type="ECO:0000256" key="1">
    <source>
        <dbReference type="ARBA" id="ARBA00004167"/>
    </source>
</evidence>
<keyword evidence="8" id="KW-0325">Glycoprotein</keyword>
<dbReference type="FunFam" id="3.10.250.10:FF:000016">
    <property type="entry name" value="Scavenger receptor cysteine-rich protein type 12"/>
    <property type="match status" value="2"/>
</dbReference>
<dbReference type="InterPro" id="IPR001190">
    <property type="entry name" value="SRCR"/>
</dbReference>
<keyword evidence="4" id="KW-0677">Repeat</keyword>
<feature type="domain" description="SRCR" evidence="10">
    <location>
        <begin position="222"/>
        <end position="323"/>
    </location>
</feature>
<keyword evidence="6" id="KW-0472">Membrane</keyword>
<reference evidence="11" key="1">
    <citation type="submission" date="2022-08" db="UniProtKB">
        <authorList>
            <consortium name="EnsemblMetazoa"/>
        </authorList>
    </citation>
    <scope>IDENTIFICATION</scope>
    <source>
        <strain evidence="11">05x7-T-G4-1.051#20</strain>
    </source>
</reference>
<organism evidence="11 12">
    <name type="scientific">Magallana gigas</name>
    <name type="common">Pacific oyster</name>
    <name type="synonym">Crassostrea gigas</name>
    <dbReference type="NCBI Taxonomy" id="29159"/>
    <lineage>
        <taxon>Eukaryota</taxon>
        <taxon>Metazoa</taxon>
        <taxon>Spiralia</taxon>
        <taxon>Lophotrochozoa</taxon>
        <taxon>Mollusca</taxon>
        <taxon>Bivalvia</taxon>
        <taxon>Autobranchia</taxon>
        <taxon>Pteriomorphia</taxon>
        <taxon>Ostreida</taxon>
        <taxon>Ostreoidea</taxon>
        <taxon>Ostreidae</taxon>
        <taxon>Magallana</taxon>
    </lineage>
</organism>
<comment type="subcellular location">
    <subcellularLocation>
        <location evidence="1">Membrane</location>
        <topology evidence="1">Single-pass membrane protein</topology>
    </subcellularLocation>
</comment>
<dbReference type="PROSITE" id="PS50287">
    <property type="entry name" value="SRCR_2"/>
    <property type="match status" value="4"/>
</dbReference>
<sequence>MTILDIAVRLRGGANKYQGRLEVYKSGKWGTVCGNNLNDKLAAVVCRSLGFPWNTSEAYKGSFYGEGVGPLWLDDVQCLGSETRIDECRHKAWGSNKCNHGMDVLINCLPSEDIPVRLVGGATEFEGRLEVYKSGIWGRVCDNNLNDKLAVVVCRSLGLPWNFTEIYSNNVYGDSSAPTWFDGFNCVGSETRVEECRRNATVPEQCGKRVSINCLPSNYTDVRLVGGGNKHEGRLEVYKFGRWGVLCGNNVNNKVATVVCRSLGLPWNTSEVYNGNVYGQRGSSPVWLDVVNCDGSENGIDECSKSSWGSKNCWNNVLSINCLPSNDTTVRLVGGATEYEGRLEVYKLGGWRTVCDSFLNDKLAAVVCRSLGFPW</sequence>
<evidence type="ECO:0000256" key="7">
    <source>
        <dbReference type="ARBA" id="ARBA00023157"/>
    </source>
</evidence>
<dbReference type="EnsemblMetazoa" id="G19969.1">
    <property type="protein sequence ID" value="G19969.1:cds"/>
    <property type="gene ID" value="G19969"/>
</dbReference>
<comment type="caution">
    <text evidence="9">Lacks conserved residue(s) required for the propagation of feature annotation.</text>
</comment>
<dbReference type="FunFam" id="3.10.250.10:FF:000001">
    <property type="entry name" value="Lysyl oxidase 4 isoform X1"/>
    <property type="match status" value="1"/>
</dbReference>
<dbReference type="SMART" id="SM00202">
    <property type="entry name" value="SR"/>
    <property type="match status" value="3"/>
</dbReference>
<feature type="domain" description="SRCR" evidence="10">
    <location>
        <begin position="116"/>
        <end position="215"/>
    </location>
</feature>
<keyword evidence="3" id="KW-0732">Signal</keyword>
<dbReference type="Proteomes" id="UP000005408">
    <property type="component" value="Unassembled WGS sequence"/>
</dbReference>
<dbReference type="PANTHER" id="PTHR48071">
    <property type="entry name" value="SRCR DOMAIN-CONTAINING PROTEIN"/>
    <property type="match status" value="1"/>
</dbReference>
<feature type="disulfide bond" evidence="9">
    <location>
        <begin position="186"/>
        <end position="196"/>
    </location>
</feature>
<dbReference type="PANTHER" id="PTHR48071:SF27">
    <property type="entry name" value="SCAVENGER RECEPTOR CYSTEINE-RICH TYPE 1 PROTEIN M130-LIKE"/>
    <property type="match status" value="1"/>
</dbReference>
<dbReference type="GO" id="GO:0016020">
    <property type="term" value="C:membrane"/>
    <property type="evidence" value="ECO:0007669"/>
    <property type="project" value="UniProtKB-SubCell"/>
</dbReference>
<evidence type="ECO:0000256" key="6">
    <source>
        <dbReference type="ARBA" id="ARBA00023136"/>
    </source>
</evidence>
<evidence type="ECO:0000256" key="2">
    <source>
        <dbReference type="ARBA" id="ARBA00022692"/>
    </source>
</evidence>
<dbReference type="AlphaFoldDB" id="A0A8W8JL06"/>
<evidence type="ECO:0000256" key="8">
    <source>
        <dbReference type="ARBA" id="ARBA00023180"/>
    </source>
</evidence>
<dbReference type="Pfam" id="PF00530">
    <property type="entry name" value="SRCR"/>
    <property type="match status" value="4"/>
</dbReference>
<name>A0A8W8JL06_MAGGI</name>
<feature type="disulfide bond" evidence="9">
    <location>
        <begin position="293"/>
        <end position="303"/>
    </location>
</feature>
<dbReference type="InterPro" id="IPR036772">
    <property type="entry name" value="SRCR-like_dom_sf"/>
</dbReference>
<feature type="disulfide bond" evidence="9">
    <location>
        <begin position="78"/>
        <end position="88"/>
    </location>
</feature>
<dbReference type="Gene3D" id="3.10.250.10">
    <property type="entry name" value="SRCR-like domain"/>
    <property type="match status" value="4"/>
</dbReference>
<evidence type="ECO:0000256" key="4">
    <source>
        <dbReference type="ARBA" id="ARBA00022737"/>
    </source>
</evidence>
<accession>A0A8W8JL06</accession>
<dbReference type="PRINTS" id="PR00258">
    <property type="entry name" value="SPERACTRCPTR"/>
</dbReference>
<protein>
    <recommendedName>
        <fullName evidence="10">SRCR domain-containing protein</fullName>
    </recommendedName>
</protein>
<dbReference type="SUPFAM" id="SSF56487">
    <property type="entry name" value="SRCR-like"/>
    <property type="match status" value="4"/>
</dbReference>
<evidence type="ECO:0000256" key="3">
    <source>
        <dbReference type="ARBA" id="ARBA00022729"/>
    </source>
</evidence>
<feature type="domain" description="SRCR" evidence="10">
    <location>
        <begin position="330"/>
        <end position="375"/>
    </location>
</feature>
<keyword evidence="7 9" id="KW-1015">Disulfide bond</keyword>
<keyword evidence="5" id="KW-1133">Transmembrane helix</keyword>
<keyword evidence="2" id="KW-0812">Transmembrane</keyword>
<evidence type="ECO:0000256" key="5">
    <source>
        <dbReference type="ARBA" id="ARBA00022989"/>
    </source>
</evidence>
<evidence type="ECO:0000313" key="11">
    <source>
        <dbReference type="EnsemblMetazoa" id="G19969.1:cds"/>
    </source>
</evidence>
<evidence type="ECO:0000313" key="12">
    <source>
        <dbReference type="Proteomes" id="UP000005408"/>
    </source>
</evidence>
<feature type="domain" description="SRCR" evidence="10">
    <location>
        <begin position="8"/>
        <end position="109"/>
    </location>
</feature>
<proteinExistence type="predicted"/>